<gene>
    <name evidence="4" type="ORF">TEA_014086</name>
</gene>
<evidence type="ECO:0000313" key="5">
    <source>
        <dbReference type="Proteomes" id="UP000306102"/>
    </source>
</evidence>
<evidence type="ECO:0000256" key="1">
    <source>
        <dbReference type="SAM" id="MobiDB-lite"/>
    </source>
</evidence>
<organism evidence="4 5">
    <name type="scientific">Camellia sinensis var. sinensis</name>
    <name type="common">China tea</name>
    <dbReference type="NCBI Taxonomy" id="542762"/>
    <lineage>
        <taxon>Eukaryota</taxon>
        <taxon>Viridiplantae</taxon>
        <taxon>Streptophyta</taxon>
        <taxon>Embryophyta</taxon>
        <taxon>Tracheophyta</taxon>
        <taxon>Spermatophyta</taxon>
        <taxon>Magnoliopsida</taxon>
        <taxon>eudicotyledons</taxon>
        <taxon>Gunneridae</taxon>
        <taxon>Pentapetalae</taxon>
        <taxon>asterids</taxon>
        <taxon>Ericales</taxon>
        <taxon>Theaceae</taxon>
        <taxon>Camellia</taxon>
    </lineage>
</organism>
<protein>
    <recommendedName>
        <fullName evidence="6">uDENN domain-containing protein</fullName>
    </recommendedName>
</protein>
<dbReference type="PANTHER" id="PTHR15288:SF0">
    <property type="entry name" value="UDENN DOMAIN-CONTAINING PROTEIN"/>
    <property type="match status" value="1"/>
</dbReference>
<evidence type="ECO:0000259" key="3">
    <source>
        <dbReference type="SMART" id="SM00801"/>
    </source>
</evidence>
<dbReference type="InterPro" id="IPR005113">
    <property type="entry name" value="uDENN_dom"/>
</dbReference>
<dbReference type="Pfam" id="PF03456">
    <property type="entry name" value="uDENN"/>
    <property type="match status" value="1"/>
</dbReference>
<sequence>METKEDGDAQEEWPTSPYQVLQHISEEAVRVAGEAIQSVYVGCSPNNIQPSEPPGHRRSQSEVLTKVHKRNNSFQRLKTHMQKALRWGSNSREQTLFSSFNPEILANQKRQWYQLHSKSLDQKKYEEPISLFEHLIIVGLHPDANLDVVEDAFAKRKKWESEMQKYEMMDIKLRQYRGPSFPTLEPQILFKYPPGKRLSVRPKDLTAFCFPGGVKARVLERTPSLSDLNELVYGQEHLCNDNMSFIFSLKVADNATLYGVCLHVQEMVQRPPAMLGAASPISQSSGISRLLASAPRCYCVLTRVPFFELHYEMLNSIIAQDRLNRITQFVTEIALTDYIPSGTKLHDPMNDSPYRDCCTDWMASAIPVDSAIALTAAAAGIVLDDIPSTSCRWESVSPESGSISGASDYSQTKETEKDGKKNLHYFDDNASETSENRFDGLERMSGSCDNGQTPPEVGTCVYRRSPTLERLGSSESLFRYNGQTTPEVGTGIYRRSPRLDCLESSESLFSPARSIGSEDEDDEIFFYHEKVAGDDIIMEWARVARSIGSEDEDDEIFFYHEKVAGDDIIMEWARENKNDLLQIVCGYHAMSIPTRGSEIVFHPLEHLQAIAYRRPPVSALDLSERYLDQKLQQSLETAEVNLKLSAAEEALSLSIWTTATICRVLSLESVNFFSTKVVLDCVAYFPCTGIHHWGITGKTSCSSVSKPGNLIFGSNYANLEIINLLQGVLSAIILSFIPMIRPFEWQSLFLPVLPGKMLDFIDAPVGVQQKPADWKKKTSNLVLVNVVKDQVKTCYLPALPRRKELISELQPIHTRLSCEKSIAKRRPVYKCNEVQAEAAAQFLTVMRRYLESLCSNLRSHTITSVQSNNDRVSLLLKDSFIDSFPSKDQPFIKLFVDTQLFTVLSDSRLSNYENEY</sequence>
<dbReference type="SMART" id="SM00799">
    <property type="entry name" value="DENN"/>
    <property type="match status" value="1"/>
</dbReference>
<dbReference type="InterPro" id="IPR043153">
    <property type="entry name" value="DENN_C"/>
</dbReference>
<feature type="compositionally biased region" description="Basic and acidic residues" evidence="1">
    <location>
        <begin position="411"/>
        <end position="426"/>
    </location>
</feature>
<evidence type="ECO:0000259" key="2">
    <source>
        <dbReference type="SMART" id="SM00799"/>
    </source>
</evidence>
<dbReference type="InterPro" id="IPR051942">
    <property type="entry name" value="DENN_domain_containing_2"/>
</dbReference>
<dbReference type="AlphaFoldDB" id="A0A4S4D7X7"/>
<accession>A0A4S4D7X7</accession>
<dbReference type="InterPro" id="IPR005112">
    <property type="entry name" value="dDENN_dom"/>
</dbReference>
<comment type="caution">
    <text evidence="4">The sequence shown here is derived from an EMBL/GenBank/DDBJ whole genome shotgun (WGS) entry which is preliminary data.</text>
</comment>
<keyword evidence="5" id="KW-1185">Reference proteome</keyword>
<proteinExistence type="predicted"/>
<dbReference type="Proteomes" id="UP000306102">
    <property type="component" value="Unassembled WGS sequence"/>
</dbReference>
<dbReference type="EMBL" id="SDRB02012185">
    <property type="protein sequence ID" value="THF98539.1"/>
    <property type="molecule type" value="Genomic_DNA"/>
</dbReference>
<evidence type="ECO:0008006" key="6">
    <source>
        <dbReference type="Google" id="ProtNLM"/>
    </source>
</evidence>
<dbReference type="Gene3D" id="3.30.450.200">
    <property type="match status" value="1"/>
</dbReference>
<dbReference type="InterPro" id="IPR001194">
    <property type="entry name" value="cDENN_dom"/>
</dbReference>
<dbReference type="SMART" id="SM00801">
    <property type="entry name" value="dDENN"/>
    <property type="match status" value="1"/>
</dbReference>
<evidence type="ECO:0000313" key="4">
    <source>
        <dbReference type="EMBL" id="THF98539.1"/>
    </source>
</evidence>
<feature type="domain" description="dDENN" evidence="3">
    <location>
        <begin position="834"/>
        <end position="908"/>
    </location>
</feature>
<dbReference type="Pfam" id="PF02141">
    <property type="entry name" value="DENN"/>
    <property type="match status" value="1"/>
</dbReference>
<feature type="region of interest" description="Disordered" evidence="1">
    <location>
        <begin position="394"/>
        <end position="426"/>
    </location>
</feature>
<name>A0A4S4D7X7_CAMSN</name>
<dbReference type="Gene3D" id="3.40.50.11500">
    <property type="match status" value="1"/>
</dbReference>
<feature type="domain" description="cDENN" evidence="2">
    <location>
        <begin position="293"/>
        <end position="789"/>
    </location>
</feature>
<feature type="compositionally biased region" description="Polar residues" evidence="1">
    <location>
        <begin position="394"/>
        <end position="410"/>
    </location>
</feature>
<dbReference type="PANTHER" id="PTHR15288">
    <property type="entry name" value="DENN DOMAIN-CONTAINING PROTEIN 2"/>
    <property type="match status" value="1"/>
</dbReference>
<reference evidence="4 5" key="1">
    <citation type="journal article" date="2018" name="Proc. Natl. Acad. Sci. U.S.A.">
        <title>Draft genome sequence of Camellia sinensis var. sinensis provides insights into the evolution of the tea genome and tea quality.</title>
        <authorList>
            <person name="Wei C."/>
            <person name="Yang H."/>
            <person name="Wang S."/>
            <person name="Zhao J."/>
            <person name="Liu C."/>
            <person name="Gao L."/>
            <person name="Xia E."/>
            <person name="Lu Y."/>
            <person name="Tai Y."/>
            <person name="She G."/>
            <person name="Sun J."/>
            <person name="Cao H."/>
            <person name="Tong W."/>
            <person name="Gao Q."/>
            <person name="Li Y."/>
            <person name="Deng W."/>
            <person name="Jiang X."/>
            <person name="Wang W."/>
            <person name="Chen Q."/>
            <person name="Zhang S."/>
            <person name="Li H."/>
            <person name="Wu J."/>
            <person name="Wang P."/>
            <person name="Li P."/>
            <person name="Shi C."/>
            <person name="Zheng F."/>
            <person name="Jian J."/>
            <person name="Huang B."/>
            <person name="Shan D."/>
            <person name="Shi M."/>
            <person name="Fang C."/>
            <person name="Yue Y."/>
            <person name="Li F."/>
            <person name="Li D."/>
            <person name="Wei S."/>
            <person name="Han B."/>
            <person name="Jiang C."/>
            <person name="Yin Y."/>
            <person name="Xia T."/>
            <person name="Zhang Z."/>
            <person name="Bennetzen J.L."/>
            <person name="Zhao S."/>
            <person name="Wan X."/>
        </authorList>
    </citation>
    <scope>NUCLEOTIDE SEQUENCE [LARGE SCALE GENOMIC DNA]</scope>
    <source>
        <strain evidence="5">cv. Shuchazao</strain>
        <tissue evidence="4">Leaf</tissue>
    </source>
</reference>